<protein>
    <submittedName>
        <fullName evidence="1">Uncharacterized protein</fullName>
    </submittedName>
</protein>
<comment type="caution">
    <text evidence="1">The sequence shown here is derived from an EMBL/GenBank/DDBJ whole genome shotgun (WGS) entry which is preliminary data.</text>
</comment>
<dbReference type="Proteomes" id="UP000092993">
    <property type="component" value="Unassembled WGS sequence"/>
</dbReference>
<sequence length="91" mass="10690">MQLQLEWKSQKLRIDDVLEIHLESRKVSAQHSSSARMSTYEWCSALHFENLKANMCRSSLNVVLLRTRVLHSSYIGACHFWTNRRHGIIVH</sequence>
<evidence type="ECO:0000313" key="1">
    <source>
        <dbReference type="EMBL" id="OBZ68677.1"/>
    </source>
</evidence>
<evidence type="ECO:0000313" key="2">
    <source>
        <dbReference type="Proteomes" id="UP000092993"/>
    </source>
</evidence>
<accession>A0A1C7LX31</accession>
<dbReference type="EMBL" id="LUGG01000019">
    <property type="protein sequence ID" value="OBZ68677.1"/>
    <property type="molecule type" value="Genomic_DNA"/>
</dbReference>
<dbReference type="AlphaFoldDB" id="A0A1C7LX31"/>
<reference evidence="1 2" key="1">
    <citation type="submission" date="2016-03" db="EMBL/GenBank/DDBJ databases">
        <title>Whole genome sequencing of Grifola frondosa 9006-11.</title>
        <authorList>
            <person name="Min B."/>
            <person name="Park H."/>
            <person name="Kim J.-G."/>
            <person name="Cho H."/>
            <person name="Oh Y.-L."/>
            <person name="Kong W.-S."/>
            <person name="Choi I.-G."/>
        </authorList>
    </citation>
    <scope>NUCLEOTIDE SEQUENCE [LARGE SCALE GENOMIC DNA]</scope>
    <source>
        <strain evidence="1 2">9006-11</strain>
    </source>
</reference>
<proteinExistence type="predicted"/>
<organism evidence="1 2">
    <name type="scientific">Grifola frondosa</name>
    <name type="common">Maitake</name>
    <name type="synonym">Polyporus frondosus</name>
    <dbReference type="NCBI Taxonomy" id="5627"/>
    <lineage>
        <taxon>Eukaryota</taxon>
        <taxon>Fungi</taxon>
        <taxon>Dikarya</taxon>
        <taxon>Basidiomycota</taxon>
        <taxon>Agaricomycotina</taxon>
        <taxon>Agaricomycetes</taxon>
        <taxon>Polyporales</taxon>
        <taxon>Grifolaceae</taxon>
        <taxon>Grifola</taxon>
    </lineage>
</organism>
<gene>
    <name evidence="1" type="ORF">A0H81_11011</name>
</gene>
<keyword evidence="2" id="KW-1185">Reference proteome</keyword>
<name>A0A1C7LX31_GRIFR</name>